<dbReference type="PANTHER" id="PTHR46072:SF11">
    <property type="entry name" value="AMIDASE-RELATED"/>
    <property type="match status" value="1"/>
</dbReference>
<reference evidence="7 8" key="1">
    <citation type="submission" date="2018-05" db="EMBL/GenBank/DDBJ databases">
        <title>Genome sequencing and assembly of the regulated plant pathogen Lachnellula willkommii and related sister species for the development of diagnostic species identification markers.</title>
        <authorList>
            <person name="Giroux E."/>
            <person name="Bilodeau G."/>
        </authorList>
    </citation>
    <scope>NUCLEOTIDE SEQUENCE [LARGE SCALE GENOMIC DNA]</scope>
    <source>
        <strain evidence="7 8">CBS 268.59</strain>
    </source>
</reference>
<evidence type="ECO:0000313" key="7">
    <source>
        <dbReference type="EMBL" id="TVY67523.1"/>
    </source>
</evidence>
<dbReference type="SUPFAM" id="SSF75304">
    <property type="entry name" value="Amidase signature (AS) enzymes"/>
    <property type="match status" value="1"/>
</dbReference>
<protein>
    <recommendedName>
        <fullName evidence="3">amidase</fullName>
        <ecNumber evidence="3">3.5.1.4</ecNumber>
    </recommendedName>
</protein>
<keyword evidence="8" id="KW-1185">Reference proteome</keyword>
<keyword evidence="4" id="KW-0378">Hydrolase</keyword>
<sequence length="675" mass="72081">MYYSSFISFLFLLASAQASVLSTTNIATVLAGATSQSSLTIPADAMAAIAKLGTGGATASTLSAADKSAISSCTSTAQANNTASKANLGGGTGSAGNIAFVTNKISTHACESAGQQIALATGGAAASDTDINLLISNVGVLNANTDAAGITRKRDLGFLDSLKEYRALRMARVLPVPIFQHLSIFSLLHSCIKMGQHYKEVAKIALKRREAAIPKELLLPKEVLTNLPRNLTTVPKTSGHFTADELEITESNAEDILAKIKDKLWSSREVAKAFCKAAIVAQQLTNCLTEILIPEALARAQFLDDHLSKTGQVIGPLHGLPISLKDCMITPPHPSSLGMSCYANEATSEETVLVSILAKLGAVFYVKTTVPTAMMMMETINNVWGETNGAYHSGTSPGGSSGGEGVLLAMRGSPLGVGTDIGGSIRIPSTFNGLYGLKPTFGRFPVYGTKSGITGQDFIFSNNGPMSRSIETLKLYCNAVLSEEVSPWTLDPKCLAVPWRGDTIKPKGRKLRFGIITDNDGEWSVHPPINRGLAIAKKALEAAGHEVFDWKPTDHPEMTQEMNASFHTLGGAAILSLTEQHEEPVFGSMKAYEDTYKKGEHGSLGPTQLREMITRRNAFQKAYLDRWNATAKDGQLMDGIIMPASPWTAPRLGFTQKVFCVNFTGVWNVLGKYNG</sequence>
<proteinExistence type="inferred from homology"/>
<comment type="caution">
    <text evidence="7">The sequence shown here is derived from an EMBL/GenBank/DDBJ whole genome shotgun (WGS) entry which is preliminary data.</text>
</comment>
<comment type="catalytic activity">
    <reaction evidence="1">
        <text>a monocarboxylic acid amide + H2O = a monocarboxylate + NH4(+)</text>
        <dbReference type="Rhea" id="RHEA:12020"/>
        <dbReference type="ChEBI" id="CHEBI:15377"/>
        <dbReference type="ChEBI" id="CHEBI:28938"/>
        <dbReference type="ChEBI" id="CHEBI:35757"/>
        <dbReference type="ChEBI" id="CHEBI:83628"/>
        <dbReference type="EC" id="3.5.1.4"/>
    </reaction>
</comment>
<gene>
    <name evidence="7" type="primary">amdS_1</name>
    <name evidence="7" type="ORF">LSUE1_G006787</name>
</gene>
<keyword evidence="5" id="KW-0732">Signal</keyword>
<dbReference type="Gene3D" id="3.90.1300.10">
    <property type="entry name" value="Amidase signature (AS) domain"/>
    <property type="match status" value="1"/>
</dbReference>
<feature type="chain" id="PRO_5035799848" description="amidase" evidence="5">
    <location>
        <begin position="19"/>
        <end position="675"/>
    </location>
</feature>
<dbReference type="AlphaFoldDB" id="A0A8T9BX18"/>
<evidence type="ECO:0000313" key="8">
    <source>
        <dbReference type="Proteomes" id="UP000469558"/>
    </source>
</evidence>
<dbReference type="InterPro" id="IPR036928">
    <property type="entry name" value="AS_sf"/>
</dbReference>
<evidence type="ECO:0000259" key="6">
    <source>
        <dbReference type="Pfam" id="PF01425"/>
    </source>
</evidence>
<dbReference type="EC" id="3.5.1.4" evidence="3"/>
<dbReference type="PANTHER" id="PTHR46072">
    <property type="entry name" value="AMIDASE-RELATED-RELATED"/>
    <property type="match status" value="1"/>
</dbReference>
<comment type="similarity">
    <text evidence="2">Belongs to the amidase family.</text>
</comment>
<feature type="signal peptide" evidence="5">
    <location>
        <begin position="1"/>
        <end position="18"/>
    </location>
</feature>
<evidence type="ECO:0000256" key="5">
    <source>
        <dbReference type="SAM" id="SignalP"/>
    </source>
</evidence>
<dbReference type="Pfam" id="PF01425">
    <property type="entry name" value="Amidase"/>
    <property type="match status" value="1"/>
</dbReference>
<dbReference type="InterPro" id="IPR020556">
    <property type="entry name" value="Amidase_CS"/>
</dbReference>
<dbReference type="OrthoDB" id="6428749at2759"/>
<evidence type="ECO:0000256" key="2">
    <source>
        <dbReference type="ARBA" id="ARBA00009199"/>
    </source>
</evidence>
<evidence type="ECO:0000256" key="3">
    <source>
        <dbReference type="ARBA" id="ARBA00012922"/>
    </source>
</evidence>
<dbReference type="InterPro" id="IPR023631">
    <property type="entry name" value="Amidase_dom"/>
</dbReference>
<dbReference type="GO" id="GO:0004040">
    <property type="term" value="F:amidase activity"/>
    <property type="evidence" value="ECO:0007669"/>
    <property type="project" value="UniProtKB-EC"/>
</dbReference>
<evidence type="ECO:0000256" key="1">
    <source>
        <dbReference type="ARBA" id="ARBA00001311"/>
    </source>
</evidence>
<dbReference type="Proteomes" id="UP000469558">
    <property type="component" value="Unassembled WGS sequence"/>
</dbReference>
<feature type="domain" description="Amidase" evidence="6">
    <location>
        <begin position="269"/>
        <end position="664"/>
    </location>
</feature>
<dbReference type="PROSITE" id="PS00571">
    <property type="entry name" value="AMIDASES"/>
    <property type="match status" value="1"/>
</dbReference>
<accession>A0A8T9BX18</accession>
<dbReference type="EMBL" id="QGMK01001524">
    <property type="protein sequence ID" value="TVY67523.1"/>
    <property type="molecule type" value="Genomic_DNA"/>
</dbReference>
<name>A0A8T9BX18_9HELO</name>
<organism evidence="7 8">
    <name type="scientific">Lachnellula suecica</name>
    <dbReference type="NCBI Taxonomy" id="602035"/>
    <lineage>
        <taxon>Eukaryota</taxon>
        <taxon>Fungi</taxon>
        <taxon>Dikarya</taxon>
        <taxon>Ascomycota</taxon>
        <taxon>Pezizomycotina</taxon>
        <taxon>Leotiomycetes</taxon>
        <taxon>Helotiales</taxon>
        <taxon>Lachnaceae</taxon>
        <taxon>Lachnellula</taxon>
    </lineage>
</organism>
<evidence type="ECO:0000256" key="4">
    <source>
        <dbReference type="ARBA" id="ARBA00022801"/>
    </source>
</evidence>